<evidence type="ECO:0000313" key="1">
    <source>
        <dbReference type="EnsemblPlants" id="AVESA.00010b.r2.3DG0540390.1.CDS.1"/>
    </source>
</evidence>
<accession>A0ACD5VYP4</accession>
<keyword evidence="2" id="KW-1185">Reference proteome</keyword>
<evidence type="ECO:0000313" key="2">
    <source>
        <dbReference type="Proteomes" id="UP001732700"/>
    </source>
</evidence>
<reference evidence="1" key="1">
    <citation type="submission" date="2021-05" db="EMBL/GenBank/DDBJ databases">
        <authorList>
            <person name="Scholz U."/>
            <person name="Mascher M."/>
            <person name="Fiebig A."/>
        </authorList>
    </citation>
    <scope>NUCLEOTIDE SEQUENCE [LARGE SCALE GENOMIC DNA]</scope>
</reference>
<dbReference type="Proteomes" id="UP001732700">
    <property type="component" value="Chromosome 3D"/>
</dbReference>
<name>A0ACD5VYP4_AVESA</name>
<reference evidence="1" key="2">
    <citation type="submission" date="2025-09" db="UniProtKB">
        <authorList>
            <consortium name="EnsemblPlants"/>
        </authorList>
    </citation>
    <scope>IDENTIFICATION</scope>
</reference>
<proteinExistence type="predicted"/>
<organism evidence="1 2">
    <name type="scientific">Avena sativa</name>
    <name type="common">Oat</name>
    <dbReference type="NCBI Taxonomy" id="4498"/>
    <lineage>
        <taxon>Eukaryota</taxon>
        <taxon>Viridiplantae</taxon>
        <taxon>Streptophyta</taxon>
        <taxon>Embryophyta</taxon>
        <taxon>Tracheophyta</taxon>
        <taxon>Spermatophyta</taxon>
        <taxon>Magnoliopsida</taxon>
        <taxon>Liliopsida</taxon>
        <taxon>Poales</taxon>
        <taxon>Poaceae</taxon>
        <taxon>BOP clade</taxon>
        <taxon>Pooideae</taxon>
        <taxon>Poodae</taxon>
        <taxon>Poeae</taxon>
        <taxon>Poeae Chloroplast Group 1 (Aveneae type)</taxon>
        <taxon>Aveninae</taxon>
        <taxon>Avena</taxon>
    </lineage>
</organism>
<sequence length="253" mass="27000">MEDRRSDRQRQEPAVAAREDGAPGSGTDQSDDELEFEFSFGSQEPATDGAAADELFADGRIRAFYPVFGRVFEDGRAPPAPDRRPLRRMLLEDARNSSVGSTSSSCSSAATDSADLDGVSPDSYCVWTPGRSAASSPAQSPRKSGSTGSLSGWRRVSQLVIGRSHSDGRDKFGFFSAPPSPAREKQTKGKPTGRKGKAATVVDTVAATHRMFYGGAKASPGAARRTFLPYRQDLVGLFSAPKGITRGNYNPSI</sequence>
<dbReference type="EnsemblPlants" id="AVESA.00010b.r2.3DG0540390.1">
    <property type="protein sequence ID" value="AVESA.00010b.r2.3DG0540390.1.CDS.1"/>
    <property type="gene ID" value="AVESA.00010b.r2.3DG0540390"/>
</dbReference>
<protein>
    <submittedName>
        <fullName evidence="1">Uncharacterized protein</fullName>
    </submittedName>
</protein>